<evidence type="ECO:0000313" key="3">
    <source>
        <dbReference type="EMBL" id="MXP39845.1"/>
    </source>
</evidence>
<reference evidence="3 4" key="1">
    <citation type="submission" date="2019-12" db="EMBL/GenBank/DDBJ databases">
        <title>Genomic-based taxomic classification of the family Erythrobacteraceae.</title>
        <authorList>
            <person name="Xu L."/>
        </authorList>
    </citation>
    <scope>NUCLEOTIDE SEQUENCE [LARGE SCALE GENOMIC DNA]</scope>
    <source>
        <strain evidence="3 4">JCM 10282</strain>
    </source>
</reference>
<dbReference type="InterPro" id="IPR037523">
    <property type="entry name" value="VOC_core"/>
</dbReference>
<name>A0A6I4URK6_9SPHN</name>
<proteinExistence type="predicted"/>
<feature type="domain" description="VOC" evidence="1">
    <location>
        <begin position="4"/>
        <end position="124"/>
    </location>
</feature>
<evidence type="ECO:0000313" key="4">
    <source>
        <dbReference type="Proteomes" id="UP000430021"/>
    </source>
</evidence>
<reference evidence="2 5" key="2">
    <citation type="submission" date="2020-08" db="EMBL/GenBank/DDBJ databases">
        <title>Genomic Encyclopedia of Type Strains, Phase IV (KMG-IV): sequencing the most valuable type-strain genomes for metagenomic binning, comparative biology and taxonomic classification.</title>
        <authorList>
            <person name="Goeker M."/>
        </authorList>
    </citation>
    <scope>NUCLEOTIDE SEQUENCE [LARGE SCALE GENOMIC DNA]</scope>
    <source>
        <strain evidence="2 5">DSM 8510</strain>
    </source>
</reference>
<sequence length="126" mass="13528">MLTDAKPVCFVLAADLPKARAFYTEILGLTETGEDPFAINYDLAGTLLRLTKVEGHEPNPHTVLGWQVDDIGAEIAALTEKGVAFAIYEGFGQDTDGVWTHPGSGTKIAWFHDPEGNNLSLTQLGG</sequence>
<comment type="caution">
    <text evidence="3">The sequence shown here is derived from an EMBL/GenBank/DDBJ whole genome shotgun (WGS) entry which is preliminary data.</text>
</comment>
<dbReference type="Gene3D" id="3.10.180.10">
    <property type="entry name" value="2,3-Dihydroxybiphenyl 1,2-Dioxygenase, domain 1"/>
    <property type="match status" value="1"/>
</dbReference>
<dbReference type="InterPro" id="IPR004360">
    <property type="entry name" value="Glyas_Fos-R_dOase_dom"/>
</dbReference>
<dbReference type="Proteomes" id="UP000430021">
    <property type="component" value="Unassembled WGS sequence"/>
</dbReference>
<dbReference type="Proteomes" id="UP000548685">
    <property type="component" value="Unassembled WGS sequence"/>
</dbReference>
<accession>A0A6I4URK6</accession>
<dbReference type="EMBL" id="WTYB01000004">
    <property type="protein sequence ID" value="MXP39845.1"/>
    <property type="molecule type" value="Genomic_DNA"/>
</dbReference>
<gene>
    <name evidence="2" type="ORF">FHS52_003007</name>
    <name evidence="3" type="ORF">GRI59_14645</name>
</gene>
<dbReference type="AlphaFoldDB" id="A0A6I4URK6"/>
<dbReference type="Pfam" id="PF00903">
    <property type="entry name" value="Glyoxalase"/>
    <property type="match status" value="1"/>
</dbReference>
<keyword evidence="5" id="KW-1185">Reference proteome</keyword>
<organism evidence="3 4">
    <name type="scientific">Erythrobacter ramosus</name>
    <dbReference type="NCBI Taxonomy" id="35811"/>
    <lineage>
        <taxon>Bacteria</taxon>
        <taxon>Pseudomonadati</taxon>
        <taxon>Pseudomonadota</taxon>
        <taxon>Alphaproteobacteria</taxon>
        <taxon>Sphingomonadales</taxon>
        <taxon>Erythrobacteraceae</taxon>
        <taxon>Erythrobacter/Porphyrobacter group</taxon>
        <taxon>Erythrobacter</taxon>
    </lineage>
</organism>
<dbReference type="SUPFAM" id="SSF54593">
    <property type="entry name" value="Glyoxalase/Bleomycin resistance protein/Dihydroxybiphenyl dioxygenase"/>
    <property type="match status" value="1"/>
</dbReference>
<evidence type="ECO:0000313" key="2">
    <source>
        <dbReference type="EMBL" id="MBB3777014.1"/>
    </source>
</evidence>
<protein>
    <submittedName>
        <fullName evidence="2">Catechol 2,3-dioxygenase-like lactoylglutathione lyase family enzyme</fullName>
    </submittedName>
    <submittedName>
        <fullName evidence="3">VOC family protein</fullName>
    </submittedName>
</protein>
<dbReference type="PROSITE" id="PS51819">
    <property type="entry name" value="VOC"/>
    <property type="match status" value="1"/>
</dbReference>
<dbReference type="EMBL" id="JACICE010000004">
    <property type="protein sequence ID" value="MBB3777014.1"/>
    <property type="molecule type" value="Genomic_DNA"/>
</dbReference>
<evidence type="ECO:0000259" key="1">
    <source>
        <dbReference type="PROSITE" id="PS51819"/>
    </source>
</evidence>
<dbReference type="InterPro" id="IPR029068">
    <property type="entry name" value="Glyas_Bleomycin-R_OHBP_Dase"/>
</dbReference>
<dbReference type="CDD" id="cd06587">
    <property type="entry name" value="VOC"/>
    <property type="match status" value="1"/>
</dbReference>
<dbReference type="OrthoDB" id="9804907at2"/>
<evidence type="ECO:0000313" key="5">
    <source>
        <dbReference type="Proteomes" id="UP000548685"/>
    </source>
</evidence>
<dbReference type="RefSeq" id="WP_160761984.1">
    <property type="nucleotide sequence ID" value="NZ_BAAADZ010000001.1"/>
</dbReference>